<keyword evidence="3" id="KW-1185">Reference proteome</keyword>
<dbReference type="Proteomes" id="UP001214757">
    <property type="component" value="Unassembled WGS sequence"/>
</dbReference>
<proteinExistence type="predicted"/>
<dbReference type="EMBL" id="JAQRFO010000035">
    <property type="protein sequence ID" value="MDC9622887.1"/>
    <property type="molecule type" value="Genomic_DNA"/>
</dbReference>
<evidence type="ECO:0000313" key="2">
    <source>
        <dbReference type="EMBL" id="MDC9622887.1"/>
    </source>
</evidence>
<evidence type="ECO:0000256" key="1">
    <source>
        <dbReference type="SAM" id="Phobius"/>
    </source>
</evidence>
<accession>A0ABT5M9I4</accession>
<keyword evidence="1" id="KW-1133">Transmembrane helix</keyword>
<feature type="transmembrane region" description="Helical" evidence="1">
    <location>
        <begin position="61"/>
        <end position="82"/>
    </location>
</feature>
<dbReference type="RefSeq" id="WP_273580429.1">
    <property type="nucleotide sequence ID" value="NZ_JAQRFO010000035.1"/>
</dbReference>
<comment type="caution">
    <text evidence="2">The sequence shown here is derived from an EMBL/GenBank/DDBJ whole genome shotgun (WGS) entry which is preliminary data.</text>
</comment>
<name>A0ABT5M9I4_9GAMM</name>
<sequence length="332" mass="39321">MNSSNKLTETLHDVIPTPLIDQQETLLAMPLEKKSYEALQSYLPLNSIDDKQCTLRNIQRLARIIVFFPLLIGILLAFHYSIADFIEQRENDEAYILRWVKLVREEYGEDFHLRNDLPDYMENARFIGNDKTVSFWKYLYYRYNYYHASTRILIKDFFLFGFLLTFSLYLIHRCFLWRLQAPIFIDREKQLFFSWYKGKVYAARYSQVGVSYLAGPAKIVQLMGLAMYTLDGDNALARRAFQMCLSYGSIWGFNTKFRQDEAHTFIVKYLLQGKDAVAATDYKRFPALFLRRDKKPADFDEQLEHILAALDKRDSDNQEKVRKVHEQLKQTH</sequence>
<keyword evidence="1" id="KW-0812">Transmembrane</keyword>
<organism evidence="2 3">
    <name type="scientific">Xenorhabdus aichiensis</name>
    <dbReference type="NCBI Taxonomy" id="3025874"/>
    <lineage>
        <taxon>Bacteria</taxon>
        <taxon>Pseudomonadati</taxon>
        <taxon>Pseudomonadota</taxon>
        <taxon>Gammaproteobacteria</taxon>
        <taxon>Enterobacterales</taxon>
        <taxon>Morganellaceae</taxon>
        <taxon>Xenorhabdus</taxon>
    </lineage>
</organism>
<gene>
    <name evidence="2" type="ORF">PSI22_14870</name>
</gene>
<protein>
    <submittedName>
        <fullName evidence="2">Uncharacterized protein</fullName>
    </submittedName>
</protein>
<keyword evidence="1" id="KW-0472">Membrane</keyword>
<evidence type="ECO:0000313" key="3">
    <source>
        <dbReference type="Proteomes" id="UP001214757"/>
    </source>
</evidence>
<feature type="transmembrane region" description="Helical" evidence="1">
    <location>
        <begin position="152"/>
        <end position="171"/>
    </location>
</feature>
<reference evidence="2 3" key="1">
    <citation type="submission" date="2023-02" db="EMBL/GenBank/DDBJ databases">
        <title>Entomopathogenic bacteria.</title>
        <authorList>
            <person name="Machado R.A."/>
        </authorList>
    </citation>
    <scope>NUCLEOTIDE SEQUENCE [LARGE SCALE GENOMIC DNA]</scope>
    <source>
        <strain evidence="2 3">XENO-7</strain>
    </source>
</reference>